<dbReference type="Pfam" id="PF03663">
    <property type="entry name" value="Glyco_hydro_76"/>
    <property type="match status" value="1"/>
</dbReference>
<accession>A0ABP0EMY8</accession>
<dbReference type="SUPFAM" id="SSF48208">
    <property type="entry name" value="Six-hairpin glycosidases"/>
    <property type="match status" value="1"/>
</dbReference>
<organism evidence="2 3">
    <name type="scientific">[Candida] anglica</name>
    <dbReference type="NCBI Taxonomy" id="148631"/>
    <lineage>
        <taxon>Eukaryota</taxon>
        <taxon>Fungi</taxon>
        <taxon>Dikarya</taxon>
        <taxon>Ascomycota</taxon>
        <taxon>Saccharomycotina</taxon>
        <taxon>Pichiomycetes</taxon>
        <taxon>Debaryomycetaceae</taxon>
        <taxon>Kurtzmaniella</taxon>
    </lineage>
</organism>
<protein>
    <recommendedName>
        <fullName evidence="4">Glycoside hydrolase family 76 protein</fullName>
    </recommendedName>
</protein>
<evidence type="ECO:0000256" key="1">
    <source>
        <dbReference type="SAM" id="SignalP"/>
    </source>
</evidence>
<feature type="chain" id="PRO_5046963984" description="Glycoside hydrolase family 76 protein" evidence="1">
    <location>
        <begin position="19"/>
        <end position="391"/>
    </location>
</feature>
<dbReference type="InterPro" id="IPR008928">
    <property type="entry name" value="6-hairpin_glycosidase_sf"/>
</dbReference>
<dbReference type="PANTHER" id="PTHR47791:SF3">
    <property type="entry name" value="MEIOTICALLY UP-REGULATED GENE 191 PROTEIN"/>
    <property type="match status" value="1"/>
</dbReference>
<proteinExistence type="predicted"/>
<keyword evidence="3" id="KW-1185">Reference proteome</keyword>
<dbReference type="EMBL" id="OZ004260">
    <property type="protein sequence ID" value="CAK7920583.1"/>
    <property type="molecule type" value="Genomic_DNA"/>
</dbReference>
<dbReference type="InterPro" id="IPR005198">
    <property type="entry name" value="Glyco_hydro_76"/>
</dbReference>
<dbReference type="Gene3D" id="1.50.10.20">
    <property type="match status" value="1"/>
</dbReference>
<name>A0ABP0EMY8_9ASCO</name>
<sequence>MILIHAIYLSYFLAAVLGAPIGQGFNPYSAFDDAFNATWSTFWNWGQQGWTGSSCPGDAFAPPALWDSAVAGGAAVATKNPWLAQQVTTQLLRYKNAETGGYSATTAGDKDMYTDDNAQVIWVYIDAYGYTGNSDYLQEAQNILSFIKSQWVSNGGGVKWSYTGDYIASISNAEAALAALKIYEYSHDDSDLEFAKTSINWLADNLEDPSDHLFYDGKTISSGAVNKGKLSYTVGVAISAYAYLYKFENDSKWLQKANVLVNASAKGTGVLYAANGYWNNQLKYLNLLFSGLADFANISPNSIDQWKTQQSVVQEINRQAKFIYSYYQDGTSGTYFDDISTAPQNVYAKYAASFSTSESSSPASSCSNGATKLSLLTQGSAARIFYDVWRA</sequence>
<dbReference type="InterPro" id="IPR053169">
    <property type="entry name" value="MUG_Protein"/>
</dbReference>
<gene>
    <name evidence="2" type="ORF">CAAN4_H04038</name>
</gene>
<evidence type="ECO:0000313" key="3">
    <source>
        <dbReference type="Proteomes" id="UP001497600"/>
    </source>
</evidence>
<dbReference type="Proteomes" id="UP001497600">
    <property type="component" value="Chromosome H"/>
</dbReference>
<evidence type="ECO:0008006" key="4">
    <source>
        <dbReference type="Google" id="ProtNLM"/>
    </source>
</evidence>
<feature type="signal peptide" evidence="1">
    <location>
        <begin position="1"/>
        <end position="18"/>
    </location>
</feature>
<reference evidence="2 3" key="1">
    <citation type="submission" date="2024-01" db="EMBL/GenBank/DDBJ databases">
        <authorList>
            <consortium name="Genoscope - CEA"/>
            <person name="William W."/>
        </authorList>
    </citation>
    <scope>NUCLEOTIDE SEQUENCE [LARGE SCALE GENOMIC DNA]</scope>
    <source>
        <strain evidence="2 3">29B2s-10</strain>
    </source>
</reference>
<keyword evidence="1" id="KW-0732">Signal</keyword>
<evidence type="ECO:0000313" key="2">
    <source>
        <dbReference type="EMBL" id="CAK7920583.1"/>
    </source>
</evidence>
<dbReference type="PANTHER" id="PTHR47791">
    <property type="entry name" value="MEIOTICALLY UP-REGULATED GENE 191 PROTEIN"/>
    <property type="match status" value="1"/>
</dbReference>